<dbReference type="AlphaFoldDB" id="A0A7U6GGG4"/>
<keyword evidence="2" id="KW-1185">Reference proteome</keyword>
<dbReference type="Proteomes" id="UP000031631">
    <property type="component" value="Chromosome"/>
</dbReference>
<evidence type="ECO:0000313" key="1">
    <source>
        <dbReference type="EMBL" id="BAO43181.1"/>
    </source>
</evidence>
<evidence type="ECO:0000313" key="2">
    <source>
        <dbReference type="Proteomes" id="UP000031631"/>
    </source>
</evidence>
<dbReference type="KEGG" id="tbn:TBH_C0235"/>
<organism evidence="1 2">
    <name type="scientific">Thiolapillus brandeum</name>
    <dbReference type="NCBI Taxonomy" id="1076588"/>
    <lineage>
        <taxon>Bacteria</taxon>
        <taxon>Pseudomonadati</taxon>
        <taxon>Pseudomonadota</taxon>
        <taxon>Gammaproteobacteria</taxon>
        <taxon>Chromatiales</taxon>
        <taxon>Sedimenticolaceae</taxon>
        <taxon>Thiolapillus</taxon>
    </lineage>
</organism>
<dbReference type="RefSeq" id="WP_041064558.1">
    <property type="nucleotide sequence ID" value="NZ_AP012273.1"/>
</dbReference>
<sequence length="453" mass="51503">MIDYYAKQFRWFGKLITRYWKSIDDLEIGDDGKVTVANDEYQLSLNELANLHYGYDVNGEKLEPSLGTAHLNILDALTVALLRKLKELIDNNIRSNPGKYGVLSPISGYLKSINNPPEMLSTLLVTKDRKDRSIQQYMISRIRISGQTISNGLSENNKGLIQPLLGRYDYLHIYDTRPMCRCRLPKLGVKASEEDKWPPFFSRRELGIRYVINSCSINAHESMSAAPTIDNRSTFKELDNATTRFHVDSENVAVLAVTLNLRQERLDFLYRLLTTKNCGKDAVCVDDIRYLLGDSVQIYLTEGWCDILILFDKEGKELSDRLSEIFHCQNIIFQDFMVDNTELMLSPDLLEAANNSDEYKITIHVRIQEDRSLKGGNDEFIRTIKNNALAQEIGVHVTRTPGVTDYAIDIVSGKLTLENIQKLFKNVQIDVVQTTLGKVVPEFASNAQTLTDS</sequence>
<reference evidence="1 2" key="1">
    <citation type="journal article" date="2014" name="PLoS ONE">
        <title>Physiological and genomic features of a novel sulfur-oxidizing gammaproteobacterium belonging to a previously uncultivated symbiotic lineage isolated from a hydrothermal vent.</title>
        <authorList>
            <person name="Nunoura T."/>
            <person name="Takaki Y."/>
            <person name="Kazama H."/>
            <person name="Kakuta J."/>
            <person name="Shimamura S."/>
            <person name="Makita H."/>
            <person name="Hirai M."/>
            <person name="Miyazaki M."/>
            <person name="Takai K."/>
        </authorList>
    </citation>
    <scope>NUCLEOTIDE SEQUENCE [LARGE SCALE GENOMIC DNA]</scope>
    <source>
        <strain evidence="1 2">Hiromi1</strain>
    </source>
</reference>
<accession>A0A7U6GGG4</accession>
<gene>
    <name evidence="1" type="ORF">TBH_C0235</name>
</gene>
<name>A0A7U6GGG4_9GAMM</name>
<dbReference type="EMBL" id="AP012273">
    <property type="protein sequence ID" value="BAO43181.1"/>
    <property type="molecule type" value="Genomic_DNA"/>
</dbReference>
<protein>
    <submittedName>
        <fullName evidence="1">Uncharacterized protein</fullName>
    </submittedName>
</protein>
<proteinExistence type="predicted"/>